<comment type="cofactor">
    <cofactor evidence="1">
        <name>Zn(2+)</name>
        <dbReference type="ChEBI" id="CHEBI:29105"/>
    </cofactor>
</comment>
<dbReference type="InterPro" id="IPR001915">
    <property type="entry name" value="Peptidase_M48"/>
</dbReference>
<evidence type="ECO:0000256" key="2">
    <source>
        <dbReference type="ARBA" id="ARBA00022475"/>
    </source>
</evidence>
<dbReference type="EMBL" id="FOGI01000013">
    <property type="protein sequence ID" value="SES42184.1"/>
    <property type="molecule type" value="Genomic_DNA"/>
</dbReference>
<dbReference type="GO" id="GO:0006508">
    <property type="term" value="P:proteolysis"/>
    <property type="evidence" value="ECO:0007669"/>
    <property type="project" value="UniProtKB-KW"/>
</dbReference>
<dbReference type="Proteomes" id="UP000199051">
    <property type="component" value="Unassembled WGS sequence"/>
</dbReference>
<dbReference type="AlphaFoldDB" id="A0A1H9X7S7"/>
<feature type="transmembrane region" description="Helical" evidence="11">
    <location>
        <begin position="209"/>
        <end position="228"/>
    </location>
</feature>
<evidence type="ECO:0000256" key="6">
    <source>
        <dbReference type="ARBA" id="ARBA00022801"/>
    </source>
</evidence>
<dbReference type="Pfam" id="PF01435">
    <property type="entry name" value="Peptidase_M48"/>
    <property type="match status" value="1"/>
</dbReference>
<reference evidence="14" key="1">
    <citation type="submission" date="2016-10" db="EMBL/GenBank/DDBJ databases">
        <authorList>
            <person name="Varghese N."/>
            <person name="Submissions S."/>
        </authorList>
    </citation>
    <scope>NUCLEOTIDE SEQUENCE [LARGE SCALE GENOMIC DNA]</scope>
    <source>
        <strain evidence="14">DSM 44260</strain>
    </source>
</reference>
<feature type="domain" description="Peptidase M48" evidence="12">
    <location>
        <begin position="127"/>
        <end position="273"/>
    </location>
</feature>
<protein>
    <submittedName>
        <fullName evidence="13">Zn-dependent protease with chaperone function</fullName>
    </submittedName>
</protein>
<dbReference type="InterPro" id="IPR050083">
    <property type="entry name" value="HtpX_protease"/>
</dbReference>
<keyword evidence="3 13" id="KW-0645">Protease</keyword>
<evidence type="ECO:0000256" key="11">
    <source>
        <dbReference type="SAM" id="Phobius"/>
    </source>
</evidence>
<evidence type="ECO:0000256" key="3">
    <source>
        <dbReference type="ARBA" id="ARBA00022670"/>
    </source>
</evidence>
<feature type="transmembrane region" description="Helical" evidence="11">
    <location>
        <begin position="705"/>
        <end position="727"/>
    </location>
</feature>
<evidence type="ECO:0000313" key="14">
    <source>
        <dbReference type="Proteomes" id="UP000199051"/>
    </source>
</evidence>
<feature type="transmembrane region" description="Helical" evidence="11">
    <location>
        <begin position="528"/>
        <end position="547"/>
    </location>
</feature>
<feature type="transmembrane region" description="Helical" evidence="11">
    <location>
        <begin position="328"/>
        <end position="351"/>
    </location>
</feature>
<dbReference type="Gene3D" id="3.30.2010.10">
    <property type="entry name" value="Metalloproteases ('zincins'), catalytic domain"/>
    <property type="match status" value="1"/>
</dbReference>
<keyword evidence="7" id="KW-0862">Zinc</keyword>
<dbReference type="PANTHER" id="PTHR43221:SF2">
    <property type="entry name" value="PROTEASE HTPX HOMOLOG"/>
    <property type="match status" value="1"/>
</dbReference>
<evidence type="ECO:0000256" key="10">
    <source>
        <dbReference type="ARBA" id="ARBA00023136"/>
    </source>
</evidence>
<feature type="transmembrane region" description="Helical" evidence="11">
    <location>
        <begin position="559"/>
        <end position="582"/>
    </location>
</feature>
<feature type="transmembrane region" description="Helical" evidence="11">
    <location>
        <begin position="357"/>
        <end position="376"/>
    </location>
</feature>
<feature type="transmembrane region" description="Helical" evidence="11">
    <location>
        <begin position="234"/>
        <end position="254"/>
    </location>
</feature>
<proteinExistence type="predicted"/>
<feature type="transmembrane region" description="Helical" evidence="11">
    <location>
        <begin position="21"/>
        <end position="42"/>
    </location>
</feature>
<feature type="transmembrane region" description="Helical" evidence="11">
    <location>
        <begin position="93"/>
        <end position="112"/>
    </location>
</feature>
<dbReference type="STRING" id="155974.SAMN04487818_113109"/>
<gene>
    <name evidence="13" type="ORF">SAMN04487818_113109</name>
</gene>
<name>A0A1H9X7S7_9PSEU</name>
<feature type="transmembrane region" description="Helical" evidence="11">
    <location>
        <begin position="594"/>
        <end position="615"/>
    </location>
</feature>
<evidence type="ECO:0000256" key="5">
    <source>
        <dbReference type="ARBA" id="ARBA00022723"/>
    </source>
</evidence>
<evidence type="ECO:0000256" key="4">
    <source>
        <dbReference type="ARBA" id="ARBA00022692"/>
    </source>
</evidence>
<keyword evidence="6" id="KW-0378">Hydrolase</keyword>
<evidence type="ECO:0000256" key="8">
    <source>
        <dbReference type="ARBA" id="ARBA00022989"/>
    </source>
</evidence>
<evidence type="ECO:0000256" key="7">
    <source>
        <dbReference type="ARBA" id="ARBA00022833"/>
    </source>
</evidence>
<evidence type="ECO:0000256" key="9">
    <source>
        <dbReference type="ARBA" id="ARBA00023049"/>
    </source>
</evidence>
<dbReference type="GO" id="GO:0046872">
    <property type="term" value="F:metal ion binding"/>
    <property type="evidence" value="ECO:0007669"/>
    <property type="project" value="UniProtKB-KW"/>
</dbReference>
<feature type="transmembrane region" description="Helical" evidence="11">
    <location>
        <begin position="396"/>
        <end position="416"/>
    </location>
</feature>
<feature type="transmembrane region" description="Helical" evidence="11">
    <location>
        <begin position="622"/>
        <end position="643"/>
    </location>
</feature>
<evidence type="ECO:0000313" key="13">
    <source>
        <dbReference type="EMBL" id="SES42184.1"/>
    </source>
</evidence>
<feature type="transmembrane region" description="Helical" evidence="11">
    <location>
        <begin position="428"/>
        <end position="451"/>
    </location>
</feature>
<keyword evidence="2" id="KW-1003">Cell membrane</keyword>
<dbReference type="GO" id="GO:0004222">
    <property type="term" value="F:metalloendopeptidase activity"/>
    <property type="evidence" value="ECO:0007669"/>
    <property type="project" value="InterPro"/>
</dbReference>
<feature type="transmembrane region" description="Helical" evidence="11">
    <location>
        <begin position="673"/>
        <end position="693"/>
    </location>
</feature>
<keyword evidence="14" id="KW-1185">Reference proteome</keyword>
<keyword evidence="10 11" id="KW-0472">Membrane</keyword>
<keyword evidence="9" id="KW-0482">Metalloprotease</keyword>
<evidence type="ECO:0000259" key="12">
    <source>
        <dbReference type="Pfam" id="PF01435"/>
    </source>
</evidence>
<keyword evidence="8 11" id="KW-1133">Transmembrane helix</keyword>
<dbReference type="PANTHER" id="PTHR43221">
    <property type="entry name" value="PROTEASE HTPX"/>
    <property type="match status" value="1"/>
</dbReference>
<dbReference type="RefSeq" id="WP_092784874.1">
    <property type="nucleotide sequence ID" value="NZ_FOGI01000013.1"/>
</dbReference>
<keyword evidence="5" id="KW-0479">Metal-binding</keyword>
<keyword evidence="4 11" id="KW-0812">Transmembrane</keyword>
<sequence>MTLAAERVRRTGPIPTGMVTLFLLLAATVCATVGLLGMLAWLTVGDHVGDMVTAYKRCTPPTSATDESLFDANDAAHRSANCLASITGQQAAWALYAVLLLAAVALCFYLAYPRLLIRRHRLVLLREQGDLAAYLAELRDLVGLRRAPVYLLGSRSGTMDALTFGAFRRRYVVLDAGLLRAYTLDRARFRAVVLHELAHARGQDVHLTYLTKSLWWAFVLVAWVPVLVEAVVLRSWLVLITVAALAVVTALVLLTRNAILREREVHADGVAALHDGPGGSLGDLVSAEPRPTSRWRLSLAHHPDPAWRRRVIDDPALLLRPRWWEMPAAGLAVGVIAPNLWFVIVTSLVSVPGLNSLVVGWLIGPALAVPVAVASWRTAALTPGKRTVRVPLTHAVYLAAGFIVGQQVALRVLIQISTRTDLEWPHPASVLLLVAGLAVVALWASTVSAAFDNPPRWVLPVVVAGVAGAIWPWLASWWVWTDIDRVGWWVFLDQASGYDLGIPDAPGWVGTLAHWTQVRYVPLHMATWIPFIVPLLALLWLVPILITRSVFDTRRALRAGLIGAAAFTVAAVAVVVAARLWLSGQARGSDGFRVGLHFTLVAIAVVAQVGVAVGLRGPHRAVLTPLAVVTTGLLSTVVLLFGMDTLGRAVDVWRRPARSLFAWPDFDLVVETLNQVVLTGAVLSAFGVLVVAGRRPAQVAPRGGIVFPALVAVGAVAVGVLTVPSAYRTWVTSTATGVQPVTGAECLLGTWVEVDRTSVMTLSTEVGPMQFRSTGSMQAFDSDGTVVLSLAPIRSDHNGHIALMTYSGAITADYHVNGDQILYDNIRPGITWSVSVDDHPAVLTGPVTTFTPDVFTCTDNTMTQTGTGYTITLTRTAHPN</sequence>
<accession>A0A1H9X7S7</accession>
<organism evidence="13 14">
    <name type="scientific">Actinokineospora terrae</name>
    <dbReference type="NCBI Taxonomy" id="155974"/>
    <lineage>
        <taxon>Bacteria</taxon>
        <taxon>Bacillati</taxon>
        <taxon>Actinomycetota</taxon>
        <taxon>Actinomycetes</taxon>
        <taxon>Pseudonocardiales</taxon>
        <taxon>Pseudonocardiaceae</taxon>
        <taxon>Actinokineospora</taxon>
    </lineage>
</organism>
<evidence type="ECO:0000256" key="1">
    <source>
        <dbReference type="ARBA" id="ARBA00001947"/>
    </source>
</evidence>
<feature type="transmembrane region" description="Helical" evidence="11">
    <location>
        <begin position="458"/>
        <end position="480"/>
    </location>
</feature>